<evidence type="ECO:0000313" key="7">
    <source>
        <dbReference type="Proteomes" id="UP000095281"/>
    </source>
</evidence>
<dbReference type="PANTHER" id="PTHR12547:SF71">
    <property type="entry name" value="CCCH-TYPE ZINC FINGER PROTEIN MOE-3-RELATED"/>
    <property type="match status" value="1"/>
</dbReference>
<dbReference type="GO" id="GO:0010468">
    <property type="term" value="P:regulation of gene expression"/>
    <property type="evidence" value="ECO:0007669"/>
    <property type="project" value="UniProtKB-ARBA"/>
</dbReference>
<protein>
    <submittedName>
        <fullName evidence="8">C3H1-type domain-containing protein</fullName>
    </submittedName>
</protein>
<dbReference type="InterPro" id="IPR000571">
    <property type="entry name" value="Znf_CCCH"/>
</dbReference>
<dbReference type="AlphaFoldDB" id="A0A1I8B8V9"/>
<evidence type="ECO:0000256" key="4">
    <source>
        <dbReference type="ARBA" id="ARBA00022833"/>
    </source>
</evidence>
<evidence type="ECO:0000313" key="8">
    <source>
        <dbReference type="WBParaSite" id="MhA1_Contig1646.frz3.gene8"/>
    </source>
</evidence>
<evidence type="ECO:0000259" key="6">
    <source>
        <dbReference type="PROSITE" id="PS50103"/>
    </source>
</evidence>
<keyword evidence="3 5" id="KW-0863">Zinc-finger</keyword>
<dbReference type="Gene3D" id="4.10.1000.10">
    <property type="entry name" value="Zinc finger, CCCH-type"/>
    <property type="match status" value="2"/>
</dbReference>
<dbReference type="SMART" id="SM00356">
    <property type="entry name" value="ZnF_C3H1"/>
    <property type="match status" value="2"/>
</dbReference>
<dbReference type="Pfam" id="PF00642">
    <property type="entry name" value="zf-CCCH"/>
    <property type="match status" value="2"/>
</dbReference>
<evidence type="ECO:0000256" key="5">
    <source>
        <dbReference type="PROSITE-ProRule" id="PRU00723"/>
    </source>
</evidence>
<evidence type="ECO:0000256" key="1">
    <source>
        <dbReference type="ARBA" id="ARBA00022723"/>
    </source>
</evidence>
<dbReference type="GO" id="GO:0043186">
    <property type="term" value="C:P granule"/>
    <property type="evidence" value="ECO:0007669"/>
    <property type="project" value="UniProtKB-ARBA"/>
</dbReference>
<dbReference type="Proteomes" id="UP000095281">
    <property type="component" value="Unplaced"/>
</dbReference>
<feature type="zinc finger region" description="C3H1-type" evidence="5">
    <location>
        <begin position="60"/>
        <end position="88"/>
    </location>
</feature>
<dbReference type="PANTHER" id="PTHR12547">
    <property type="entry name" value="CCCH ZINC FINGER/TIS11-RELATED"/>
    <property type="match status" value="1"/>
</dbReference>
<feature type="domain" description="C3H1-type" evidence="6">
    <location>
        <begin position="60"/>
        <end position="88"/>
    </location>
</feature>
<keyword evidence="7" id="KW-1185">Reference proteome</keyword>
<dbReference type="GO" id="GO:0008270">
    <property type="term" value="F:zinc ion binding"/>
    <property type="evidence" value="ECO:0007669"/>
    <property type="project" value="UniProtKB-KW"/>
</dbReference>
<dbReference type="WBParaSite" id="MhA1_Contig1646.frz3.gene8">
    <property type="protein sequence ID" value="MhA1_Contig1646.frz3.gene8"/>
    <property type="gene ID" value="MhA1_Contig1646.frz3.gene8"/>
</dbReference>
<dbReference type="GO" id="GO:0030154">
    <property type="term" value="P:cell differentiation"/>
    <property type="evidence" value="ECO:0007669"/>
    <property type="project" value="UniProtKB-ARBA"/>
</dbReference>
<keyword evidence="4 5" id="KW-0862">Zinc</keyword>
<dbReference type="FunFam" id="4.10.1000.10:FF:000001">
    <property type="entry name" value="zinc finger CCCH domain-containing protein 15-like"/>
    <property type="match status" value="1"/>
</dbReference>
<feature type="domain" description="C3H1-type" evidence="6">
    <location>
        <begin position="102"/>
        <end position="130"/>
    </location>
</feature>
<proteinExistence type="predicted"/>
<dbReference type="GO" id="GO:0003730">
    <property type="term" value="F:mRNA 3'-UTR binding"/>
    <property type="evidence" value="ECO:0007669"/>
    <property type="project" value="TreeGrafter"/>
</dbReference>
<evidence type="ECO:0000256" key="3">
    <source>
        <dbReference type="ARBA" id="ARBA00022771"/>
    </source>
</evidence>
<organism evidence="7 8">
    <name type="scientific">Meloidogyne hapla</name>
    <name type="common">Root-knot nematode worm</name>
    <dbReference type="NCBI Taxonomy" id="6305"/>
    <lineage>
        <taxon>Eukaryota</taxon>
        <taxon>Metazoa</taxon>
        <taxon>Ecdysozoa</taxon>
        <taxon>Nematoda</taxon>
        <taxon>Chromadorea</taxon>
        <taxon>Rhabditida</taxon>
        <taxon>Tylenchina</taxon>
        <taxon>Tylenchomorpha</taxon>
        <taxon>Tylenchoidea</taxon>
        <taxon>Meloidogynidae</taxon>
        <taxon>Meloidogyninae</taxon>
        <taxon>Meloidogyne</taxon>
    </lineage>
</organism>
<dbReference type="InterPro" id="IPR045877">
    <property type="entry name" value="ZFP36-like"/>
</dbReference>
<name>A0A1I8B8V9_MELHA</name>
<dbReference type="InterPro" id="IPR036855">
    <property type="entry name" value="Znf_CCCH_sf"/>
</dbReference>
<dbReference type="SUPFAM" id="SSF90229">
    <property type="entry name" value="CCCH zinc finger"/>
    <property type="match status" value="2"/>
</dbReference>
<keyword evidence="1 5" id="KW-0479">Metal-binding</keyword>
<keyword evidence="2" id="KW-0677">Repeat</keyword>
<dbReference type="FunFam" id="4.10.1000.10:FF:000018">
    <property type="entry name" value="Zinc finger protein"/>
    <property type="match status" value="1"/>
</dbReference>
<dbReference type="GO" id="GO:0005829">
    <property type="term" value="C:cytosol"/>
    <property type="evidence" value="ECO:0007669"/>
    <property type="project" value="TreeGrafter"/>
</dbReference>
<feature type="zinc finger region" description="C3H1-type" evidence="5">
    <location>
        <begin position="102"/>
        <end position="130"/>
    </location>
</feature>
<sequence length="212" mass="24900">MNLTNNVQKRPLSLSSFQPNYEAPPVELTQYINPESEKAHRALLAHHQREWRNSRRYIESYKTVMCQNWLERAQCSFGKNCRFAHGFDDLRTPTLPLPINEKYKTRLCEKYTSRGICPYGSRCLFIHPDNGQNNIQNIQTNYIQSNYLNTSDYFAKSMPSRLNKKKNQNLFPQILEELNREKENKPPRASSDAMQLEMERIVDRLIASPLCL</sequence>
<reference evidence="8" key="1">
    <citation type="submission" date="2016-11" db="UniProtKB">
        <authorList>
            <consortium name="WormBaseParasite"/>
        </authorList>
    </citation>
    <scope>IDENTIFICATION</scope>
</reference>
<accession>A0A1I8B8V9</accession>
<dbReference type="GO" id="GO:0080090">
    <property type="term" value="P:regulation of primary metabolic process"/>
    <property type="evidence" value="ECO:0007669"/>
    <property type="project" value="UniProtKB-ARBA"/>
</dbReference>
<dbReference type="PROSITE" id="PS50103">
    <property type="entry name" value="ZF_C3H1"/>
    <property type="match status" value="2"/>
</dbReference>
<evidence type="ECO:0000256" key="2">
    <source>
        <dbReference type="ARBA" id="ARBA00022737"/>
    </source>
</evidence>